<evidence type="ECO:0000313" key="6">
    <source>
        <dbReference type="EMBL" id="KAL0263953.1"/>
    </source>
</evidence>
<sequence>MEDGRGRRTGRDAVFAKGGALEFGDAYSAAQDADGASALGTGPSILDRRPCAPIHSGHLPDDACGYVYFEEVRYDLRPERISAFSTAIQAELIAAIDGLLAAYTGSEIVVHRWDGALRFRKIRTLRGSLLQFLLETRNIGRGAALVLMTMLLFLIRSGIPRCEQVLERAMAHLGIGRVLDMWIVGSELHCAYRSLVTCVYDSRLVLLRRHLSEDGHAPAAPAGVFCGDVEVSVHGTHIVVDRRRSFVERICVGDVVQLVPVANSLFVLTDADVKILRFTRCERRTRVPRTIRQMTRDEVAQHCTETDCWVILAKRVFDVTEFIHYHPGSKALILQFAGGDATEAFMRAHSYLSYAKILRHEQKTENTEKNLSTREYNMSLINKYIIRSRRIEGDGECVQDGERVSEESLSDEYLSYSNSEASPACSEDSSGEDAALQGLNVYRNRRL</sequence>
<dbReference type="Pfam" id="PF00173">
    <property type="entry name" value="Cyt-b5"/>
    <property type="match status" value="1"/>
</dbReference>
<dbReference type="PROSITE" id="PS50255">
    <property type="entry name" value="CYTOCHROME_B5_2"/>
    <property type="match status" value="1"/>
</dbReference>
<evidence type="ECO:0000256" key="4">
    <source>
        <dbReference type="SAM" id="MobiDB-lite"/>
    </source>
</evidence>
<feature type="region of interest" description="Disordered" evidence="4">
    <location>
        <begin position="405"/>
        <end position="432"/>
    </location>
</feature>
<dbReference type="InterPro" id="IPR036400">
    <property type="entry name" value="Cyt_B5-like_heme/steroid_sf"/>
</dbReference>
<accession>A0AAW2H6F2</accession>
<evidence type="ECO:0000256" key="2">
    <source>
        <dbReference type="ARBA" id="ARBA00022723"/>
    </source>
</evidence>
<dbReference type="PANTHER" id="PTHR46237">
    <property type="entry name" value="CYTOCHROME B5 REDUCTASE 4 FAMILY MEMBER"/>
    <property type="match status" value="1"/>
</dbReference>
<reference evidence="6" key="1">
    <citation type="journal article" date="2024" name="Gigascience">
        <title>Chromosome-level genome of the poultry shaft louse Menopon gallinae provides insight into the host-switching and adaptive evolution of parasitic lice.</title>
        <authorList>
            <person name="Xu Y."/>
            <person name="Ma L."/>
            <person name="Liu S."/>
            <person name="Liang Y."/>
            <person name="Liu Q."/>
            <person name="He Z."/>
            <person name="Tian L."/>
            <person name="Duan Y."/>
            <person name="Cai W."/>
            <person name="Li H."/>
            <person name="Song F."/>
        </authorList>
    </citation>
    <scope>NUCLEOTIDE SEQUENCE</scope>
    <source>
        <strain evidence="6">Cailab_2023a</strain>
    </source>
</reference>
<dbReference type="GO" id="GO:0046872">
    <property type="term" value="F:metal ion binding"/>
    <property type="evidence" value="ECO:0007669"/>
    <property type="project" value="UniProtKB-KW"/>
</dbReference>
<name>A0AAW2H6F2_9NEOP</name>
<comment type="caution">
    <text evidence="6">The sequence shown here is derived from an EMBL/GenBank/DDBJ whole genome shotgun (WGS) entry which is preliminary data.</text>
</comment>
<dbReference type="GO" id="GO:0004128">
    <property type="term" value="F:cytochrome-b5 reductase activity, acting on NAD(P)H"/>
    <property type="evidence" value="ECO:0007669"/>
    <property type="project" value="TreeGrafter"/>
</dbReference>
<dbReference type="SUPFAM" id="SSF55856">
    <property type="entry name" value="Cytochrome b5-like heme/steroid binding domain"/>
    <property type="match status" value="1"/>
</dbReference>
<dbReference type="PANTHER" id="PTHR46237:SF1">
    <property type="entry name" value="CYTOCHROME B5 REDUCTASE 4"/>
    <property type="match status" value="1"/>
</dbReference>
<dbReference type="InterPro" id="IPR001199">
    <property type="entry name" value="Cyt_B5-like_heme/steroid-bd"/>
</dbReference>
<evidence type="ECO:0000259" key="5">
    <source>
        <dbReference type="PROSITE" id="PS50255"/>
    </source>
</evidence>
<gene>
    <name evidence="6" type="ORF">PYX00_010899</name>
</gene>
<keyword evidence="3" id="KW-0408">Iron</keyword>
<dbReference type="AlphaFoldDB" id="A0AAW2H6F2"/>
<evidence type="ECO:0000256" key="3">
    <source>
        <dbReference type="ARBA" id="ARBA00023004"/>
    </source>
</evidence>
<dbReference type="Gene3D" id="3.10.120.10">
    <property type="entry name" value="Cytochrome b5-like heme/steroid binding domain"/>
    <property type="match status" value="1"/>
</dbReference>
<dbReference type="GO" id="GO:0020037">
    <property type="term" value="F:heme binding"/>
    <property type="evidence" value="ECO:0007669"/>
    <property type="project" value="TreeGrafter"/>
</dbReference>
<feature type="compositionally biased region" description="Low complexity" evidence="4">
    <location>
        <begin position="411"/>
        <end position="420"/>
    </location>
</feature>
<feature type="domain" description="Cytochrome b5 heme-binding" evidence="5">
    <location>
        <begin position="291"/>
        <end position="382"/>
    </location>
</feature>
<dbReference type="EMBL" id="JARGDH010000057">
    <property type="protein sequence ID" value="KAL0263953.1"/>
    <property type="molecule type" value="Genomic_DNA"/>
</dbReference>
<organism evidence="6">
    <name type="scientific">Menopon gallinae</name>
    <name type="common">poultry shaft louse</name>
    <dbReference type="NCBI Taxonomy" id="328185"/>
    <lineage>
        <taxon>Eukaryota</taxon>
        <taxon>Metazoa</taxon>
        <taxon>Ecdysozoa</taxon>
        <taxon>Arthropoda</taxon>
        <taxon>Hexapoda</taxon>
        <taxon>Insecta</taxon>
        <taxon>Pterygota</taxon>
        <taxon>Neoptera</taxon>
        <taxon>Paraneoptera</taxon>
        <taxon>Psocodea</taxon>
        <taxon>Troctomorpha</taxon>
        <taxon>Phthiraptera</taxon>
        <taxon>Amblycera</taxon>
        <taxon>Menoponidae</taxon>
        <taxon>Menopon</taxon>
    </lineage>
</organism>
<protein>
    <recommendedName>
        <fullName evidence="5">Cytochrome b5 heme-binding domain-containing protein</fullName>
    </recommendedName>
</protein>
<evidence type="ECO:0000256" key="1">
    <source>
        <dbReference type="ARBA" id="ARBA00022617"/>
    </source>
</evidence>
<dbReference type="InterPro" id="IPR051872">
    <property type="entry name" value="Cytochrome_b5/Flavoprotein_Rdt"/>
</dbReference>
<keyword evidence="2" id="KW-0479">Metal-binding</keyword>
<keyword evidence="1" id="KW-0349">Heme</keyword>
<dbReference type="SMART" id="SM01117">
    <property type="entry name" value="Cyt-b5"/>
    <property type="match status" value="1"/>
</dbReference>
<dbReference type="GO" id="GO:0005737">
    <property type="term" value="C:cytoplasm"/>
    <property type="evidence" value="ECO:0007669"/>
    <property type="project" value="TreeGrafter"/>
</dbReference>
<proteinExistence type="predicted"/>